<protein>
    <submittedName>
        <fullName evidence="2">M23 family metallopeptidase</fullName>
        <ecNumber evidence="2">3.4.-.-</ecNumber>
    </submittedName>
</protein>
<dbReference type="Proteomes" id="UP000234781">
    <property type="component" value="Chromosome"/>
</dbReference>
<reference evidence="3" key="1">
    <citation type="submission" date="2017-12" db="EMBL/GenBank/DDBJ databases">
        <title>Phylogenetic diversity of female urinary microbiome.</title>
        <authorList>
            <person name="Thomas-White K."/>
            <person name="Wolfe A.J."/>
        </authorList>
    </citation>
    <scope>NUCLEOTIDE SEQUENCE [LARGE SCALE GENOMIC DNA]</scope>
    <source>
        <strain evidence="3">UMB0023</strain>
    </source>
</reference>
<dbReference type="InterPro" id="IPR050570">
    <property type="entry name" value="Cell_wall_metabolism_enzyme"/>
</dbReference>
<evidence type="ECO:0000259" key="1">
    <source>
        <dbReference type="Pfam" id="PF01551"/>
    </source>
</evidence>
<gene>
    <name evidence="2" type="ORF">CYJ98_007665</name>
</gene>
<feature type="domain" description="M23ase beta-sheet core" evidence="1">
    <location>
        <begin position="69"/>
        <end position="165"/>
    </location>
</feature>
<dbReference type="GO" id="GO:0004222">
    <property type="term" value="F:metalloendopeptidase activity"/>
    <property type="evidence" value="ECO:0007669"/>
    <property type="project" value="TreeGrafter"/>
</dbReference>
<dbReference type="EC" id="3.4.-.-" evidence="2"/>
<reference evidence="2 3" key="2">
    <citation type="submission" date="2023-10" db="EMBL/GenBank/DDBJ databases">
        <authorList>
            <person name="Choi B."/>
        </authorList>
    </citation>
    <scope>NUCLEOTIDE SEQUENCE [LARGE SCALE GENOMIC DNA]</scope>
    <source>
        <strain evidence="2 3">UMB0023</strain>
    </source>
</reference>
<evidence type="ECO:0000313" key="2">
    <source>
        <dbReference type="EMBL" id="WOS97448.1"/>
    </source>
</evidence>
<dbReference type="PROSITE" id="PS51257">
    <property type="entry name" value="PROKAR_LIPOPROTEIN"/>
    <property type="match status" value="1"/>
</dbReference>
<dbReference type="EMBL" id="CP136962">
    <property type="protein sequence ID" value="WOS97448.1"/>
    <property type="molecule type" value="Genomic_DNA"/>
</dbReference>
<evidence type="ECO:0000313" key="3">
    <source>
        <dbReference type="Proteomes" id="UP000234781"/>
    </source>
</evidence>
<proteinExistence type="predicted"/>
<dbReference type="SUPFAM" id="SSF51261">
    <property type="entry name" value="Duplicated hybrid motif"/>
    <property type="match status" value="1"/>
</dbReference>
<dbReference type="Pfam" id="PF01551">
    <property type="entry name" value="Peptidase_M23"/>
    <property type="match status" value="1"/>
</dbReference>
<accession>A0A9X7F3C7</accession>
<keyword evidence="3" id="KW-1185">Reference proteome</keyword>
<dbReference type="PANTHER" id="PTHR21666:SF268">
    <property type="entry name" value="PEPTIDASE M23 DOMAIN-CONTAINING PROTEIN"/>
    <property type="match status" value="1"/>
</dbReference>
<sequence>MLKMPTKTLLISAAVVLFAGCTTKQLPRPTAEIEQLRAQQPPAEQSLPNPVKGKRFDDTWGAARSQGRRHEGVDIFAKKNTPIRSTTPGIVTKIGRNRLGGKVIGIQGPGAWHYYAHLNKFARIRLYERVKEGQVIGYVGKTGNAKTTPAHLHYGVYLPSGAVNPYPLINQER</sequence>
<keyword evidence="2" id="KW-0378">Hydrolase</keyword>
<dbReference type="AlphaFoldDB" id="A0A9X7F3C7"/>
<organism evidence="2 3">
    <name type="scientific">Neisseria perflava</name>
    <dbReference type="NCBI Taxonomy" id="33053"/>
    <lineage>
        <taxon>Bacteria</taxon>
        <taxon>Pseudomonadati</taxon>
        <taxon>Pseudomonadota</taxon>
        <taxon>Betaproteobacteria</taxon>
        <taxon>Neisseriales</taxon>
        <taxon>Neisseriaceae</taxon>
        <taxon>Neisseria</taxon>
    </lineage>
</organism>
<dbReference type="InterPro" id="IPR011055">
    <property type="entry name" value="Dup_hybrid_motif"/>
</dbReference>
<dbReference type="RefSeq" id="WP_101756031.1">
    <property type="nucleotide sequence ID" value="NZ_CP136962.1"/>
</dbReference>
<dbReference type="InterPro" id="IPR016047">
    <property type="entry name" value="M23ase_b-sheet_dom"/>
</dbReference>
<name>A0A9X7F3C7_NEIPE</name>
<dbReference type="PANTHER" id="PTHR21666">
    <property type="entry name" value="PEPTIDASE-RELATED"/>
    <property type="match status" value="1"/>
</dbReference>
<dbReference type="CDD" id="cd12797">
    <property type="entry name" value="M23_peptidase"/>
    <property type="match status" value="1"/>
</dbReference>
<dbReference type="Gene3D" id="2.70.70.10">
    <property type="entry name" value="Glucose Permease (Domain IIA)"/>
    <property type="match status" value="1"/>
</dbReference>